<evidence type="ECO:0000256" key="2">
    <source>
        <dbReference type="SAM" id="Phobius"/>
    </source>
</evidence>
<accession>A0A517QL91</accession>
<organism evidence="3 4">
    <name type="scientific">Thalassoglobus polymorphus</name>
    <dbReference type="NCBI Taxonomy" id="2527994"/>
    <lineage>
        <taxon>Bacteria</taxon>
        <taxon>Pseudomonadati</taxon>
        <taxon>Planctomycetota</taxon>
        <taxon>Planctomycetia</taxon>
        <taxon>Planctomycetales</taxon>
        <taxon>Planctomycetaceae</taxon>
        <taxon>Thalassoglobus</taxon>
    </lineage>
</organism>
<feature type="region of interest" description="Disordered" evidence="1">
    <location>
        <begin position="251"/>
        <end position="298"/>
    </location>
</feature>
<evidence type="ECO:0000313" key="4">
    <source>
        <dbReference type="Proteomes" id="UP000315724"/>
    </source>
</evidence>
<dbReference type="AlphaFoldDB" id="A0A517QL91"/>
<feature type="transmembrane region" description="Helical" evidence="2">
    <location>
        <begin position="221"/>
        <end position="241"/>
    </location>
</feature>
<sequence length="669" mass="74394">MVTSAQHPHDRNRTCITSLKHERRLSMAKLEQADSQQQSMETKKVEASQSLLDKSKSFALDIASTAKAASQIALKKAEQAKINNVDLPKAFLNLGQHVYESGQLRESLTEPYTKIDQLNQQIANVSKRLEERTSGERTSDKAKALAADTRDKGQIKTLQFKLKQEFVNLGKAAFAAEGAKSGPVEMVNHITEFQDRHTKLTDEIDSLNSQGSSSMFSPKQFAVGVFVVLGLTVSLFAYSMFAGGNGNSDVQGNGEIASKDADDDQNPGVGSQQPTSKPSKGEFKEISNNKKFSGQTPASPFDEIIEAEIPFELQTPDIPKEVVKLYPATAKVLSGGRFVSYTKGAYAYLDDLKEGTSTRLEGRAAKSVSPSGKYVYGVGSDSLSLREVTPRGLKKILEFHPDGGQVTFEGIPRIHNDSAVNDLGGFSPKETFFIATDSYNWGRYDPADILLVSIAQRRVVQKFSNVIPPLRFSDDERRVYCRNTQGYLMMYEWDGKQFTGKQKWDADLYHYHAANDLFFSATAMGKDGTNQWGFGVWDYAKNDPELIRSKPLGLKMCGGPVGGGLISYEKNQETFKIVPSNPFRMSGHRVAWFTLECDESDNFQKRWLYYADIKEGLIKKYPLPFGVDHGLEYVKPIGTELIGLDYSGRYAFLTKLVKGEIAVYRLESR</sequence>
<reference evidence="3 4" key="1">
    <citation type="submission" date="2019-02" db="EMBL/GenBank/DDBJ databases">
        <title>Deep-cultivation of Planctomycetes and their phenomic and genomic characterization uncovers novel biology.</title>
        <authorList>
            <person name="Wiegand S."/>
            <person name="Jogler M."/>
            <person name="Boedeker C."/>
            <person name="Pinto D."/>
            <person name="Vollmers J."/>
            <person name="Rivas-Marin E."/>
            <person name="Kohn T."/>
            <person name="Peeters S.H."/>
            <person name="Heuer A."/>
            <person name="Rast P."/>
            <person name="Oberbeckmann S."/>
            <person name="Bunk B."/>
            <person name="Jeske O."/>
            <person name="Meyerdierks A."/>
            <person name="Storesund J.E."/>
            <person name="Kallscheuer N."/>
            <person name="Luecker S."/>
            <person name="Lage O.M."/>
            <person name="Pohl T."/>
            <person name="Merkel B.J."/>
            <person name="Hornburger P."/>
            <person name="Mueller R.-W."/>
            <person name="Bruemmer F."/>
            <person name="Labrenz M."/>
            <person name="Spormann A.M."/>
            <person name="Op den Camp H."/>
            <person name="Overmann J."/>
            <person name="Amann R."/>
            <person name="Jetten M.S.M."/>
            <person name="Mascher T."/>
            <person name="Medema M.H."/>
            <person name="Devos D.P."/>
            <person name="Kaster A.-K."/>
            <person name="Ovreas L."/>
            <person name="Rohde M."/>
            <person name="Galperin M.Y."/>
            <person name="Jogler C."/>
        </authorList>
    </citation>
    <scope>NUCLEOTIDE SEQUENCE [LARGE SCALE GENOMIC DNA]</scope>
    <source>
        <strain evidence="3 4">Mal48</strain>
    </source>
</reference>
<dbReference type="KEGG" id="tpol:Mal48_16320"/>
<keyword evidence="2" id="KW-0472">Membrane</keyword>
<dbReference type="InterPro" id="IPR011044">
    <property type="entry name" value="Quino_amine_DH_bsu"/>
</dbReference>
<proteinExistence type="predicted"/>
<gene>
    <name evidence="3" type="ORF">Mal48_16320</name>
</gene>
<keyword evidence="4" id="KW-1185">Reference proteome</keyword>
<dbReference type="EMBL" id="CP036267">
    <property type="protein sequence ID" value="QDT32386.1"/>
    <property type="molecule type" value="Genomic_DNA"/>
</dbReference>
<dbReference type="SUPFAM" id="SSF50969">
    <property type="entry name" value="YVTN repeat-like/Quinoprotein amine dehydrogenase"/>
    <property type="match status" value="1"/>
</dbReference>
<evidence type="ECO:0000313" key="3">
    <source>
        <dbReference type="EMBL" id="QDT32386.1"/>
    </source>
</evidence>
<protein>
    <submittedName>
        <fullName evidence="3">Uncharacterized protein</fullName>
    </submittedName>
</protein>
<dbReference type="Proteomes" id="UP000315724">
    <property type="component" value="Chromosome"/>
</dbReference>
<feature type="compositionally biased region" description="Polar residues" evidence="1">
    <location>
        <begin position="268"/>
        <end position="278"/>
    </location>
</feature>
<feature type="compositionally biased region" description="Basic and acidic residues" evidence="1">
    <location>
        <begin position="279"/>
        <end position="288"/>
    </location>
</feature>
<feature type="compositionally biased region" description="Polar residues" evidence="1">
    <location>
        <begin position="289"/>
        <end position="298"/>
    </location>
</feature>
<keyword evidence="2" id="KW-1133">Transmembrane helix</keyword>
<evidence type="ECO:0000256" key="1">
    <source>
        <dbReference type="SAM" id="MobiDB-lite"/>
    </source>
</evidence>
<keyword evidence="2" id="KW-0812">Transmembrane</keyword>
<name>A0A517QL91_9PLAN</name>